<dbReference type="Pfam" id="PF03176">
    <property type="entry name" value="MMPL"/>
    <property type="match status" value="1"/>
</dbReference>
<feature type="transmembrane region" description="Helical" evidence="8">
    <location>
        <begin position="796"/>
        <end position="815"/>
    </location>
</feature>
<accession>A0A812V0U6</accession>
<feature type="transmembrane region" description="Helical" evidence="8">
    <location>
        <begin position="994"/>
        <end position="1012"/>
    </location>
</feature>
<evidence type="ECO:0000256" key="8">
    <source>
        <dbReference type="SAM" id="Phobius"/>
    </source>
</evidence>
<evidence type="ECO:0000256" key="1">
    <source>
        <dbReference type="ARBA" id="ARBA00004651"/>
    </source>
</evidence>
<keyword evidence="5 8" id="KW-1133">Transmembrane helix</keyword>
<reference evidence="10" key="1">
    <citation type="submission" date="2021-02" db="EMBL/GenBank/DDBJ databases">
        <authorList>
            <person name="Dougan E. K."/>
            <person name="Rhodes N."/>
            <person name="Thang M."/>
            <person name="Chan C."/>
        </authorList>
    </citation>
    <scope>NUCLEOTIDE SEQUENCE</scope>
</reference>
<evidence type="ECO:0000259" key="9">
    <source>
        <dbReference type="PROSITE" id="PS50156"/>
    </source>
</evidence>
<dbReference type="PANTHER" id="PTHR33406:SF6">
    <property type="entry name" value="MEMBRANE PROTEIN YDGH-RELATED"/>
    <property type="match status" value="1"/>
</dbReference>
<evidence type="ECO:0000256" key="5">
    <source>
        <dbReference type="ARBA" id="ARBA00022989"/>
    </source>
</evidence>
<feature type="region of interest" description="Disordered" evidence="7">
    <location>
        <begin position="953"/>
        <end position="973"/>
    </location>
</feature>
<comment type="subcellular location">
    <subcellularLocation>
        <location evidence="1">Cell membrane</location>
        <topology evidence="1">Multi-pass membrane protein</topology>
    </subcellularLocation>
</comment>
<dbReference type="Proteomes" id="UP000604046">
    <property type="component" value="Unassembled WGS sequence"/>
</dbReference>
<dbReference type="InterPro" id="IPR026899">
    <property type="entry name" value="FKS1-like_dom1"/>
</dbReference>
<keyword evidence="11" id="KW-1185">Reference proteome</keyword>
<comment type="similarity">
    <text evidence="2">Belongs to the resistance-nodulation-cell division (RND) (TC 2.A.6) family. MmpL subfamily.</text>
</comment>
<proteinExistence type="inferred from homology"/>
<dbReference type="PANTHER" id="PTHR33406">
    <property type="entry name" value="MEMBRANE PROTEIN MJ1562-RELATED"/>
    <property type="match status" value="1"/>
</dbReference>
<dbReference type="OrthoDB" id="416947at2759"/>
<evidence type="ECO:0000256" key="7">
    <source>
        <dbReference type="SAM" id="MobiDB-lite"/>
    </source>
</evidence>
<dbReference type="InterPro" id="IPR050545">
    <property type="entry name" value="Mycobact_MmpL"/>
</dbReference>
<evidence type="ECO:0000256" key="2">
    <source>
        <dbReference type="ARBA" id="ARBA00010157"/>
    </source>
</evidence>
<keyword evidence="6 8" id="KW-0472">Membrane</keyword>
<dbReference type="Pfam" id="PF14288">
    <property type="entry name" value="FKS1_dom1"/>
    <property type="match status" value="1"/>
</dbReference>
<feature type="transmembrane region" description="Helical" evidence="8">
    <location>
        <begin position="754"/>
        <end position="776"/>
    </location>
</feature>
<evidence type="ECO:0000256" key="6">
    <source>
        <dbReference type="ARBA" id="ARBA00023136"/>
    </source>
</evidence>
<feature type="compositionally biased region" description="Basic and acidic residues" evidence="7">
    <location>
        <begin position="960"/>
        <end position="973"/>
    </location>
</feature>
<dbReference type="InterPro" id="IPR004869">
    <property type="entry name" value="MMPL_dom"/>
</dbReference>
<feature type="transmembrane region" description="Helical" evidence="8">
    <location>
        <begin position="1311"/>
        <end position="1337"/>
    </location>
</feature>
<dbReference type="PROSITE" id="PS50156">
    <property type="entry name" value="SSD"/>
    <property type="match status" value="1"/>
</dbReference>
<feature type="transmembrane region" description="Helical" evidence="8">
    <location>
        <begin position="1666"/>
        <end position="1688"/>
    </location>
</feature>
<evidence type="ECO:0000313" key="10">
    <source>
        <dbReference type="EMBL" id="CAE7591702.1"/>
    </source>
</evidence>
<evidence type="ECO:0000256" key="3">
    <source>
        <dbReference type="ARBA" id="ARBA00022475"/>
    </source>
</evidence>
<keyword evidence="4 8" id="KW-0812">Transmembrane</keyword>
<feature type="transmembrane region" description="Helical" evidence="8">
    <location>
        <begin position="859"/>
        <end position="889"/>
    </location>
</feature>
<comment type="caution">
    <text evidence="10">The sequence shown here is derived from an EMBL/GenBank/DDBJ whole genome shotgun (WGS) entry which is preliminary data.</text>
</comment>
<organism evidence="10 11">
    <name type="scientific">Symbiodinium natans</name>
    <dbReference type="NCBI Taxonomy" id="878477"/>
    <lineage>
        <taxon>Eukaryota</taxon>
        <taxon>Sar</taxon>
        <taxon>Alveolata</taxon>
        <taxon>Dinophyceae</taxon>
        <taxon>Suessiales</taxon>
        <taxon>Symbiodiniaceae</taxon>
        <taxon>Symbiodinium</taxon>
    </lineage>
</organism>
<dbReference type="Gene3D" id="1.20.1640.10">
    <property type="entry name" value="Multidrug efflux transporter AcrB transmembrane domain"/>
    <property type="match status" value="1"/>
</dbReference>
<protein>
    <submittedName>
        <fullName evidence="10">FKS1 protein</fullName>
    </submittedName>
</protein>
<gene>
    <name evidence="10" type="primary">FKS1</name>
    <name evidence="10" type="ORF">SNAT2548_LOCUS33684</name>
</gene>
<dbReference type="EMBL" id="CAJNDS010002772">
    <property type="protein sequence ID" value="CAE7591702.1"/>
    <property type="molecule type" value="Genomic_DNA"/>
</dbReference>
<feature type="domain" description="SSD" evidence="9">
    <location>
        <begin position="1207"/>
        <end position="1336"/>
    </location>
</feature>
<feature type="transmembrane region" description="Helical" evidence="8">
    <location>
        <begin position="714"/>
        <end position="734"/>
    </location>
</feature>
<feature type="transmembrane region" description="Helical" evidence="8">
    <location>
        <begin position="627"/>
        <end position="652"/>
    </location>
</feature>
<evidence type="ECO:0000256" key="4">
    <source>
        <dbReference type="ARBA" id="ARBA00022692"/>
    </source>
</evidence>
<feature type="transmembrane region" description="Helical" evidence="8">
    <location>
        <begin position="1286"/>
        <end position="1304"/>
    </location>
</feature>
<feature type="transmembrane region" description="Helical" evidence="8">
    <location>
        <begin position="1694"/>
        <end position="1713"/>
    </location>
</feature>
<sequence>METESEKMEQLLELVRPCLSDEGWTVVMKDNRVKMAHRPCPGPGRRQLMKLEMLRVAIKNPPQNPNQLLVRPEVRAQFQTRVSPIAGNSFDLVECKAPGDGVFWRWHQLGLLRLCCLFFGSLTGNTFFCTDTPTLAHHKLRRDFPERGDCVYAGRLENSECGSLSEGMFITRPTESPSHFSVTIAFVFSESRWKWAAWASPHIWRLAHLAEKCIQWVLNRPGVAELRVLDEQHYIVLAVSCTKRGPPMLPASSDLESVDIQAGEALGFAKWRRFEGSPDEKFSLARYLQNFMASMGEDIAIYCEMDGRQLVYYQCAVRRSHWSRVCDRFREVFQLQKAAYRRANGGSNAPSLTEDVAPRFVSRSRETREPSPGLPVQKIVVRRTFVENASDDESDFQALHRAATDVEPDLLKEALQDLHRDLLEGLREWSERLQDCSEIEVFPPREREYRGILAHADTGSAKQLVEIGLYLLVWGEAGNIRFMPELIYFLTELALASEDVLTGGSAYHTGSGTVKSGLFLAKVTRPIYNVVFEEWYVKVDVDPKNQRDKKVLRDELHRFLPADTANYDDWNELFCDPARMAKRLVLDDGSRLFDVPHERRFSQLHRVDWRRVLAASGVKTHREVHSLWGVFASIHRVVLLHAVLFLFLLLMASENEVPAMSTSGTVLGKTRATRFAVLGLLVPLHGFALYYSRWEVTGTALRIRNCGRREIARLLKHAFFAFLWAIPAITYIIIRAEESNQDQSEDLQSEGLSAVLTVHYVVSAIGIGVGLFLPIWSTDAIWSLTRVSVLVQFSRYLFWGCVLTVKCVLAYYGLISKMLRSVEKLRLSQYSQADVYAMGWRGLFLNAPLSRDFLEGCGIWGAAFFLFFADTLLWHILGCTILGVCYVFVQRRGRVRSFVTEALQSRGVSGLVLPGSLLVPNRTARHPPGIGLMQAICYSDASSDEESAYDCGSTGGHDLSNTEEKEGLMGGDADSHHEGQCGKAVSRMIWNSRYCLVICWPLLALIMAPFAYKLVLNALPLPKTAPHGTASFEAEELFEVKFPYLVGMKMEMIVLKCTPHCGTAVSVESQAYVEQLRDMVLNFGNDYPGTIIDVRSYYTFGDKIDSNPMLAHDQQSILFVWSWRVNGTMKLIAQDFAKRISTKIEYMNAEQIRDVPGQVAYDIAVTGPTFLNIAMKETVLHEVPIHEIETLWLPFAILALRLQSARLLLLALCSMPISILISFGFMYFVSLHLPVIMYALVMMLMLCTALSFDYSLFTMTRYAEERKHGATMEEAIDKVITQSGHVVMVSGLVLTIAYAAMLVLPGAFKSFCVAACAMILCCIGVQMTFVPCVLALVPWLGAGFEPTEEDRQAELLEEMDAMEKGDFDDEDFEFASPAKRRAYARVQPFRSGAYYEIGGLLTKCPLNILVPFLIYAVMTPLTLRVMKYKMGHAYELQVPRGRPEWATSIQIQRDFPPSVGCMMPTLIIATNRLQDESKDRHALVAPEDLEAMGGTANDSELILPVEITTEAPLDVRGQAFFDENCRMVNSLIQASQNHSFALDSDDFQSPTFYGAHENGDVKCLNYQLTHYYRANYFTQKFMFTSRLMQKLWDQLVSSERDAMLTLLTPKMDPFSAEAFNMTKEIRHMLHNASETARNYGFPGITYRMFSPSAIMMDMIEVTHDRLFVAFMGCAMVCFILIAISFHAWLIPFKLLFTVILPITWAYGAALYVYEDGFLEFTGIPGLSPTYITNSGPAGLDWTVPMFTLTIMLGLALEACLQRALSHQELRLCHFYCYFFEAGILCNILRRIFHRILRRILW</sequence>
<dbReference type="InterPro" id="IPR000731">
    <property type="entry name" value="SSD"/>
</dbReference>
<dbReference type="SUPFAM" id="SSF82866">
    <property type="entry name" value="Multidrug efflux transporter AcrB transmembrane domain"/>
    <property type="match status" value="2"/>
</dbReference>
<dbReference type="SMART" id="SM01205">
    <property type="entry name" value="FKS1_dom1"/>
    <property type="match status" value="1"/>
</dbReference>
<name>A0A812V0U6_9DINO</name>
<evidence type="ECO:0000313" key="11">
    <source>
        <dbReference type="Proteomes" id="UP000604046"/>
    </source>
</evidence>
<feature type="transmembrane region" description="Helical" evidence="8">
    <location>
        <begin position="1207"/>
        <end position="1228"/>
    </location>
</feature>
<dbReference type="GO" id="GO:0005886">
    <property type="term" value="C:plasma membrane"/>
    <property type="evidence" value="ECO:0007669"/>
    <property type="project" value="UniProtKB-SubCell"/>
</dbReference>
<feature type="transmembrane region" description="Helical" evidence="8">
    <location>
        <begin position="1408"/>
        <end position="1426"/>
    </location>
</feature>
<feature type="transmembrane region" description="Helical" evidence="8">
    <location>
        <begin position="1235"/>
        <end position="1257"/>
    </location>
</feature>
<keyword evidence="3" id="KW-1003">Cell membrane</keyword>